<accession>A0A2A6BPY6</accession>
<evidence type="ECO:0000313" key="1">
    <source>
        <dbReference type="EnsemblMetazoa" id="PPA36752.1"/>
    </source>
</evidence>
<gene>
    <name evidence="1" type="primary">WBGene00275121</name>
</gene>
<organism evidence="1 2">
    <name type="scientific">Pristionchus pacificus</name>
    <name type="common">Parasitic nematode worm</name>
    <dbReference type="NCBI Taxonomy" id="54126"/>
    <lineage>
        <taxon>Eukaryota</taxon>
        <taxon>Metazoa</taxon>
        <taxon>Ecdysozoa</taxon>
        <taxon>Nematoda</taxon>
        <taxon>Chromadorea</taxon>
        <taxon>Rhabditida</taxon>
        <taxon>Rhabditina</taxon>
        <taxon>Diplogasteromorpha</taxon>
        <taxon>Diplogasteroidea</taxon>
        <taxon>Neodiplogasteridae</taxon>
        <taxon>Pristionchus</taxon>
    </lineage>
</organism>
<evidence type="ECO:0000313" key="2">
    <source>
        <dbReference type="Proteomes" id="UP000005239"/>
    </source>
</evidence>
<dbReference type="Proteomes" id="UP000005239">
    <property type="component" value="Unassembled WGS sequence"/>
</dbReference>
<reference evidence="1" key="2">
    <citation type="submission" date="2022-06" db="UniProtKB">
        <authorList>
            <consortium name="EnsemblMetazoa"/>
        </authorList>
    </citation>
    <scope>IDENTIFICATION</scope>
    <source>
        <strain evidence="1">PS312</strain>
    </source>
</reference>
<accession>A0A8R1UNV2</accession>
<sequence>MATSTLAKLAMGPAKREHGNLMAHGLSRQDVNCTTYPNGTSSQPDDAELMWFLGKFGIHSLTR</sequence>
<keyword evidence="2" id="KW-1185">Reference proteome</keyword>
<name>A0A2A6BPY6_PRIPA</name>
<dbReference type="EnsemblMetazoa" id="PPA36752.1">
    <property type="protein sequence ID" value="PPA36752.1"/>
    <property type="gene ID" value="WBGene00275121"/>
</dbReference>
<proteinExistence type="predicted"/>
<reference evidence="2" key="1">
    <citation type="journal article" date="2008" name="Nat. Genet.">
        <title>The Pristionchus pacificus genome provides a unique perspective on nematode lifestyle and parasitism.</title>
        <authorList>
            <person name="Dieterich C."/>
            <person name="Clifton S.W."/>
            <person name="Schuster L.N."/>
            <person name="Chinwalla A."/>
            <person name="Delehaunty K."/>
            <person name="Dinkelacker I."/>
            <person name="Fulton L."/>
            <person name="Fulton R."/>
            <person name="Godfrey J."/>
            <person name="Minx P."/>
            <person name="Mitreva M."/>
            <person name="Roeseler W."/>
            <person name="Tian H."/>
            <person name="Witte H."/>
            <person name="Yang S.P."/>
            <person name="Wilson R.K."/>
            <person name="Sommer R.J."/>
        </authorList>
    </citation>
    <scope>NUCLEOTIDE SEQUENCE [LARGE SCALE GENOMIC DNA]</scope>
    <source>
        <strain evidence="2">PS312</strain>
    </source>
</reference>
<protein>
    <submittedName>
        <fullName evidence="1">Uncharacterized protein</fullName>
    </submittedName>
</protein>
<dbReference type="AlphaFoldDB" id="A0A2A6BPY6"/>